<gene>
    <name evidence="2" type="ORF">PSON_ATCC_30995.1.T1660090</name>
</gene>
<proteinExistence type="predicted"/>
<feature type="transmembrane region" description="Helical" evidence="1">
    <location>
        <begin position="120"/>
        <end position="142"/>
    </location>
</feature>
<keyword evidence="1" id="KW-0472">Membrane</keyword>
<keyword evidence="1" id="KW-1133">Transmembrane helix</keyword>
<comment type="caution">
    <text evidence="2">The sequence shown here is derived from an EMBL/GenBank/DDBJ whole genome shotgun (WGS) entry which is preliminary data.</text>
</comment>
<dbReference type="Proteomes" id="UP000692954">
    <property type="component" value="Unassembled WGS sequence"/>
</dbReference>
<feature type="transmembrane region" description="Helical" evidence="1">
    <location>
        <begin position="64"/>
        <end position="83"/>
    </location>
</feature>
<sequence>MVLLLLEQENKYIDNQRIKVLLEMMITYDIKHLSIQLELHQMLSKIFLKVHIKLNNGLSNVPQLYLMKINQQAGLLLLVYLLYNHIVHQTNMMKLKLQLVMFPLNQILLIYLSIKLNKDLHFHLISFILQILHILCTLLLNVSNKILHLQLFMIDIGHMHVMQINQMNCSEDNLLNYILNHSQKIYEIPSKEGFLIYNFLLQQKEDNLIQKKSSKVCTSLLDIYYLYIYICFIIQIVLQINSFIYIYN</sequence>
<dbReference type="EMBL" id="CAJJDN010000166">
    <property type="protein sequence ID" value="CAD8126313.1"/>
    <property type="molecule type" value="Genomic_DNA"/>
</dbReference>
<accession>A0A8S1RGD2</accession>
<evidence type="ECO:0008006" key="4">
    <source>
        <dbReference type="Google" id="ProtNLM"/>
    </source>
</evidence>
<feature type="transmembrane region" description="Helical" evidence="1">
    <location>
        <begin position="95"/>
        <end position="114"/>
    </location>
</feature>
<protein>
    <recommendedName>
        <fullName evidence="4">Transmembrane protein</fullName>
    </recommendedName>
</protein>
<keyword evidence="3" id="KW-1185">Reference proteome</keyword>
<evidence type="ECO:0000313" key="3">
    <source>
        <dbReference type="Proteomes" id="UP000692954"/>
    </source>
</evidence>
<reference evidence="2" key="1">
    <citation type="submission" date="2021-01" db="EMBL/GenBank/DDBJ databases">
        <authorList>
            <consortium name="Genoscope - CEA"/>
            <person name="William W."/>
        </authorList>
    </citation>
    <scope>NUCLEOTIDE SEQUENCE</scope>
</reference>
<keyword evidence="1" id="KW-0812">Transmembrane</keyword>
<dbReference type="AlphaFoldDB" id="A0A8S1RGD2"/>
<feature type="transmembrane region" description="Helical" evidence="1">
    <location>
        <begin position="224"/>
        <end position="247"/>
    </location>
</feature>
<evidence type="ECO:0000313" key="2">
    <source>
        <dbReference type="EMBL" id="CAD8126313.1"/>
    </source>
</evidence>
<evidence type="ECO:0000256" key="1">
    <source>
        <dbReference type="SAM" id="Phobius"/>
    </source>
</evidence>
<organism evidence="2 3">
    <name type="scientific">Paramecium sonneborni</name>
    <dbReference type="NCBI Taxonomy" id="65129"/>
    <lineage>
        <taxon>Eukaryota</taxon>
        <taxon>Sar</taxon>
        <taxon>Alveolata</taxon>
        <taxon>Ciliophora</taxon>
        <taxon>Intramacronucleata</taxon>
        <taxon>Oligohymenophorea</taxon>
        <taxon>Peniculida</taxon>
        <taxon>Parameciidae</taxon>
        <taxon>Paramecium</taxon>
    </lineage>
</organism>
<name>A0A8S1RGD2_9CILI</name>